<protein>
    <submittedName>
        <fullName evidence="1">Uncharacterized protein</fullName>
    </submittedName>
</protein>
<sequence>MENFGLKNQQYLSLPDFGLGMLSDSLDDLEYKLPDFLGELDLECKLPNFLDEIDLEYYRTS</sequence>
<gene>
    <name evidence="1" type="ORF">C1645_819642</name>
</gene>
<keyword evidence="2" id="KW-1185">Reference proteome</keyword>
<dbReference type="Proteomes" id="UP000265703">
    <property type="component" value="Unassembled WGS sequence"/>
</dbReference>
<reference evidence="1 2" key="1">
    <citation type="submission" date="2018-06" db="EMBL/GenBank/DDBJ databases">
        <title>Comparative genomics reveals the genomic features of Rhizophagus irregularis, R. cerebriforme, R. diaphanum and Gigaspora rosea, and their symbiotic lifestyle signature.</title>
        <authorList>
            <person name="Morin E."/>
            <person name="San Clemente H."/>
            <person name="Chen E.C.H."/>
            <person name="De La Providencia I."/>
            <person name="Hainaut M."/>
            <person name="Kuo A."/>
            <person name="Kohler A."/>
            <person name="Murat C."/>
            <person name="Tang N."/>
            <person name="Roy S."/>
            <person name="Loubradou J."/>
            <person name="Henrissat B."/>
            <person name="Grigoriev I.V."/>
            <person name="Corradi N."/>
            <person name="Roux C."/>
            <person name="Martin F.M."/>
        </authorList>
    </citation>
    <scope>NUCLEOTIDE SEQUENCE [LARGE SCALE GENOMIC DNA]</scope>
    <source>
        <strain evidence="1 2">DAOM 227022</strain>
    </source>
</reference>
<evidence type="ECO:0000313" key="1">
    <source>
        <dbReference type="EMBL" id="RIA93221.1"/>
    </source>
</evidence>
<dbReference type="EMBL" id="QKYT01000108">
    <property type="protein sequence ID" value="RIA93221.1"/>
    <property type="molecule type" value="Genomic_DNA"/>
</dbReference>
<proteinExistence type="predicted"/>
<comment type="caution">
    <text evidence="1">The sequence shown here is derived from an EMBL/GenBank/DDBJ whole genome shotgun (WGS) entry which is preliminary data.</text>
</comment>
<evidence type="ECO:0000313" key="2">
    <source>
        <dbReference type="Proteomes" id="UP000265703"/>
    </source>
</evidence>
<dbReference type="AlphaFoldDB" id="A0A397TE33"/>
<name>A0A397TE33_9GLOM</name>
<accession>A0A397TE33</accession>
<organism evidence="1 2">
    <name type="scientific">Glomus cerebriforme</name>
    <dbReference type="NCBI Taxonomy" id="658196"/>
    <lineage>
        <taxon>Eukaryota</taxon>
        <taxon>Fungi</taxon>
        <taxon>Fungi incertae sedis</taxon>
        <taxon>Mucoromycota</taxon>
        <taxon>Glomeromycotina</taxon>
        <taxon>Glomeromycetes</taxon>
        <taxon>Glomerales</taxon>
        <taxon>Glomeraceae</taxon>
        <taxon>Glomus</taxon>
    </lineage>
</organism>